<keyword evidence="4" id="KW-1185">Reference proteome</keyword>
<evidence type="ECO:0000313" key="1">
    <source>
        <dbReference type="EMBL" id="GLS46568.1"/>
    </source>
</evidence>
<evidence type="ECO:0000313" key="2">
    <source>
        <dbReference type="EMBL" id="MBB3905580.1"/>
    </source>
</evidence>
<reference evidence="4" key="2">
    <citation type="journal article" date="2019" name="Int. J. Syst. Evol. Microbiol.">
        <title>The Global Catalogue of Microorganisms (GCM) 10K type strain sequencing project: providing services to taxonomists for standard genome sequencing and annotation.</title>
        <authorList>
            <consortium name="The Broad Institute Genomics Platform"/>
            <consortium name="The Broad Institute Genome Sequencing Center for Infectious Disease"/>
            <person name="Wu L."/>
            <person name="Ma J."/>
        </authorList>
    </citation>
    <scope>NUCLEOTIDE SEQUENCE [LARGE SCALE GENOMIC DNA]</scope>
    <source>
        <strain evidence="4">NBRC 107710</strain>
    </source>
</reference>
<reference evidence="1" key="4">
    <citation type="submission" date="2023-01" db="EMBL/GenBank/DDBJ databases">
        <title>Draft genome sequence of Methylobacterium brachythecii strain NBRC 107710.</title>
        <authorList>
            <person name="Sun Q."/>
            <person name="Mori K."/>
        </authorList>
    </citation>
    <scope>NUCLEOTIDE SEQUENCE</scope>
    <source>
        <strain evidence="1">NBRC 107710</strain>
    </source>
</reference>
<protein>
    <submittedName>
        <fullName evidence="2">Uncharacterized protein</fullName>
    </submittedName>
</protein>
<gene>
    <name evidence="1" type="ORF">GCM10007884_45620</name>
    <name evidence="2" type="ORF">GGR33_005120</name>
</gene>
<dbReference type="EMBL" id="BSPG01000045">
    <property type="protein sequence ID" value="GLS46568.1"/>
    <property type="molecule type" value="Genomic_DNA"/>
</dbReference>
<name>A0A7W6AQV1_9HYPH</name>
<comment type="caution">
    <text evidence="2">The sequence shown here is derived from an EMBL/GenBank/DDBJ whole genome shotgun (WGS) entry which is preliminary data.</text>
</comment>
<dbReference type="RefSeq" id="WP_183513523.1">
    <property type="nucleotide sequence ID" value="NZ_BSPG01000045.1"/>
</dbReference>
<dbReference type="Proteomes" id="UP000517759">
    <property type="component" value="Unassembled WGS sequence"/>
</dbReference>
<reference evidence="2 3" key="3">
    <citation type="submission" date="2020-08" db="EMBL/GenBank/DDBJ databases">
        <title>Genomic Encyclopedia of Type Strains, Phase IV (KMG-IV): sequencing the most valuable type-strain genomes for metagenomic binning, comparative biology and taxonomic classification.</title>
        <authorList>
            <person name="Goeker M."/>
        </authorList>
    </citation>
    <scope>NUCLEOTIDE SEQUENCE [LARGE SCALE GENOMIC DNA]</scope>
    <source>
        <strain evidence="2 3">DSM 24105</strain>
    </source>
</reference>
<dbReference type="EMBL" id="JACIDN010000014">
    <property type="protein sequence ID" value="MBB3905580.1"/>
    <property type="molecule type" value="Genomic_DNA"/>
</dbReference>
<evidence type="ECO:0000313" key="4">
    <source>
        <dbReference type="Proteomes" id="UP001156881"/>
    </source>
</evidence>
<dbReference type="Proteomes" id="UP001156881">
    <property type="component" value="Unassembled WGS sequence"/>
</dbReference>
<proteinExistence type="predicted"/>
<dbReference type="AlphaFoldDB" id="A0A7W6AQV1"/>
<reference evidence="1" key="1">
    <citation type="journal article" date="2014" name="Int. J. Syst. Evol. Microbiol.">
        <title>Complete genome of a new Firmicutes species belonging to the dominant human colonic microbiota ('Ruminococcus bicirculans') reveals two chromosomes and a selective capacity to utilize plant glucans.</title>
        <authorList>
            <consortium name="NISC Comparative Sequencing Program"/>
            <person name="Wegmann U."/>
            <person name="Louis P."/>
            <person name="Goesmann A."/>
            <person name="Henrissat B."/>
            <person name="Duncan S.H."/>
            <person name="Flint H.J."/>
        </authorList>
    </citation>
    <scope>NUCLEOTIDE SEQUENCE</scope>
    <source>
        <strain evidence="1">NBRC 107710</strain>
    </source>
</reference>
<evidence type="ECO:0000313" key="3">
    <source>
        <dbReference type="Proteomes" id="UP000517759"/>
    </source>
</evidence>
<sequence length="92" mass="9725">MSAEFQREVLAIVQADVRTARASTGEQAREAAEASLASMVAAPHRVEVLSDPLWPEKAGVCITGPVITGGFNIALVIKPETAKRNARTHSDG</sequence>
<organism evidence="2 3">
    <name type="scientific">Methylobacterium brachythecii</name>
    <dbReference type="NCBI Taxonomy" id="1176177"/>
    <lineage>
        <taxon>Bacteria</taxon>
        <taxon>Pseudomonadati</taxon>
        <taxon>Pseudomonadota</taxon>
        <taxon>Alphaproteobacteria</taxon>
        <taxon>Hyphomicrobiales</taxon>
        <taxon>Methylobacteriaceae</taxon>
        <taxon>Methylobacterium</taxon>
    </lineage>
</organism>
<accession>A0A7W6AQV1</accession>